<comment type="caution">
    <text evidence="1">The sequence shown here is derived from an EMBL/GenBank/DDBJ whole genome shotgun (WGS) entry which is preliminary data.</text>
</comment>
<gene>
    <name evidence="1" type="ORF">TUM4630_27300</name>
</gene>
<keyword evidence="2" id="KW-1185">Reference proteome</keyword>
<dbReference type="Proteomes" id="UP000761574">
    <property type="component" value="Unassembled WGS sequence"/>
</dbReference>
<dbReference type="EMBL" id="BPFB01000035">
    <property type="protein sequence ID" value="GIU49199.1"/>
    <property type="molecule type" value="Genomic_DNA"/>
</dbReference>
<sequence>MTLFFVYLYHSGDDSFVSTAHGEHGSPSLELINDSSNALDNNDDKSIADVKGQSHKIEKKEINISDIGETLY</sequence>
<accession>A0ABQ4PM75</accession>
<reference evidence="1 2" key="1">
    <citation type="submission" date="2021-05" db="EMBL/GenBank/DDBJ databases">
        <title>Molecular characterization for Shewanella algae harboring chromosomal blaOXA-55-like strains isolated from clinical and environment sample.</title>
        <authorList>
            <person name="Ohama Y."/>
            <person name="Aoki K."/>
            <person name="Harada S."/>
            <person name="Moriya K."/>
            <person name="Ishii Y."/>
            <person name="Tateda K."/>
        </authorList>
    </citation>
    <scope>NUCLEOTIDE SEQUENCE [LARGE SCALE GENOMIC DNA]</scope>
    <source>
        <strain evidence="1 2">LMG 23746</strain>
    </source>
</reference>
<organism evidence="1 2">
    <name type="scientific">Shewanella algidipiscicola</name>
    <dbReference type="NCBI Taxonomy" id="614070"/>
    <lineage>
        <taxon>Bacteria</taxon>
        <taxon>Pseudomonadati</taxon>
        <taxon>Pseudomonadota</taxon>
        <taxon>Gammaproteobacteria</taxon>
        <taxon>Alteromonadales</taxon>
        <taxon>Shewanellaceae</taxon>
        <taxon>Shewanella</taxon>
    </lineage>
</organism>
<evidence type="ECO:0000313" key="2">
    <source>
        <dbReference type="Proteomes" id="UP000761574"/>
    </source>
</evidence>
<proteinExistence type="predicted"/>
<evidence type="ECO:0000313" key="1">
    <source>
        <dbReference type="EMBL" id="GIU49199.1"/>
    </source>
</evidence>
<name>A0ABQ4PM75_9GAMM</name>
<protein>
    <submittedName>
        <fullName evidence="1">Uncharacterized protein</fullName>
    </submittedName>
</protein>